<protein>
    <submittedName>
        <fullName evidence="2">Uncharacterized protein</fullName>
    </submittedName>
</protein>
<keyword evidence="3" id="KW-1185">Reference proteome</keyword>
<gene>
    <name evidence="2" type="ordered locus">Acry_3204</name>
</gene>
<dbReference type="EMBL" id="CP000689">
    <property type="protein sequence ID" value="ABQ28826.1"/>
    <property type="molecule type" value="Genomic_DNA"/>
</dbReference>
<dbReference type="AlphaFoldDB" id="A5FT94"/>
<name>A5FT94_ACICJ</name>
<feature type="chain" id="PRO_5002681750" evidence="1">
    <location>
        <begin position="20"/>
        <end position="138"/>
    </location>
</feature>
<dbReference type="HOGENOM" id="CLU_1850794_0_0_5"/>
<keyword evidence="2" id="KW-0614">Plasmid</keyword>
<organism evidence="2 3">
    <name type="scientific">Acidiphilium cryptum (strain JF-5)</name>
    <dbReference type="NCBI Taxonomy" id="349163"/>
    <lineage>
        <taxon>Bacteria</taxon>
        <taxon>Pseudomonadati</taxon>
        <taxon>Pseudomonadota</taxon>
        <taxon>Alphaproteobacteria</taxon>
        <taxon>Acetobacterales</taxon>
        <taxon>Acidocellaceae</taxon>
        <taxon>Acidiphilium</taxon>
    </lineage>
</organism>
<proteinExistence type="predicted"/>
<feature type="signal peptide" evidence="1">
    <location>
        <begin position="1"/>
        <end position="19"/>
    </location>
</feature>
<evidence type="ECO:0000256" key="1">
    <source>
        <dbReference type="SAM" id="SignalP"/>
    </source>
</evidence>
<accession>A5FT94</accession>
<reference evidence="2 3" key="1">
    <citation type="submission" date="2007-05" db="EMBL/GenBank/DDBJ databases">
        <title>Complete sequence of plasmid1 pACRY01 of Acidiphilium cryptum JF-5.</title>
        <authorList>
            <consortium name="US DOE Joint Genome Institute"/>
            <person name="Copeland A."/>
            <person name="Lucas S."/>
            <person name="Lapidus A."/>
            <person name="Barry K."/>
            <person name="Detter J.C."/>
            <person name="Glavina del Rio T."/>
            <person name="Hammon N."/>
            <person name="Israni S."/>
            <person name="Dalin E."/>
            <person name="Tice H."/>
            <person name="Pitluck S."/>
            <person name="Sims D."/>
            <person name="Brettin T."/>
            <person name="Bruce D."/>
            <person name="Han C."/>
            <person name="Schmutz J."/>
            <person name="Larimer F."/>
            <person name="Land M."/>
            <person name="Hauser L."/>
            <person name="Kyrpides N."/>
            <person name="Kim E."/>
            <person name="Magnuson T."/>
            <person name="Richardson P."/>
        </authorList>
    </citation>
    <scope>NUCLEOTIDE SEQUENCE [LARGE SCALE GENOMIC DNA]</scope>
    <source>
        <strain evidence="3">JF-5</strain>
        <plasmid evidence="3">Plasmid pACRY01</plasmid>
    </source>
</reference>
<dbReference type="Proteomes" id="UP000000245">
    <property type="component" value="Plasmid pACRY01"/>
</dbReference>
<evidence type="ECO:0000313" key="2">
    <source>
        <dbReference type="EMBL" id="ABQ28826.1"/>
    </source>
</evidence>
<evidence type="ECO:0000313" key="3">
    <source>
        <dbReference type="Proteomes" id="UP000000245"/>
    </source>
</evidence>
<keyword evidence="1" id="KW-0732">Signal</keyword>
<dbReference type="RefSeq" id="WP_011930498.1">
    <property type="nucleotide sequence ID" value="NC_009467.1"/>
</dbReference>
<sequence>MMRAIAMIALVMAPIVAGAAQTEEKAAAYQAQMQPMSRIVAVAARAASCEVRSRQWNALIQGASVIQAYALAGALWGMQGKYLSPAGLVHFEKMGDALQQIRLAAARKTPDACASLRNDPSIMRSLDHLAAMEGWPEH</sequence>
<dbReference type="KEGG" id="acr:Acry_3204"/>
<geneLocation type="plasmid" evidence="2 3">
    <name>pACRY01</name>
</geneLocation>